<proteinExistence type="predicted"/>
<dbReference type="Proteomes" id="UP001142489">
    <property type="component" value="Unassembled WGS sequence"/>
</dbReference>
<comment type="caution">
    <text evidence="1">The sequence shown here is derived from an EMBL/GenBank/DDBJ whole genome shotgun (WGS) entry which is preliminary data.</text>
</comment>
<gene>
    <name evidence="1" type="ORF">JRQ81_013653</name>
</gene>
<dbReference type="OrthoDB" id="10016194at2759"/>
<name>A0A9Q0Y0L9_9SAUR</name>
<evidence type="ECO:0000313" key="2">
    <source>
        <dbReference type="Proteomes" id="UP001142489"/>
    </source>
</evidence>
<organism evidence="1 2">
    <name type="scientific">Phrynocephalus forsythii</name>
    <dbReference type="NCBI Taxonomy" id="171643"/>
    <lineage>
        <taxon>Eukaryota</taxon>
        <taxon>Metazoa</taxon>
        <taxon>Chordata</taxon>
        <taxon>Craniata</taxon>
        <taxon>Vertebrata</taxon>
        <taxon>Euteleostomi</taxon>
        <taxon>Lepidosauria</taxon>
        <taxon>Squamata</taxon>
        <taxon>Bifurcata</taxon>
        <taxon>Unidentata</taxon>
        <taxon>Episquamata</taxon>
        <taxon>Toxicofera</taxon>
        <taxon>Iguania</taxon>
        <taxon>Acrodonta</taxon>
        <taxon>Agamidae</taxon>
        <taxon>Agaminae</taxon>
        <taxon>Phrynocephalus</taxon>
    </lineage>
</organism>
<dbReference type="EMBL" id="JAPFRF010000004">
    <property type="protein sequence ID" value="KAJ7335712.1"/>
    <property type="molecule type" value="Genomic_DNA"/>
</dbReference>
<dbReference type="PANTHER" id="PTHR28651">
    <property type="entry name" value="TRANSMEMBRANE PROTEIN 232"/>
    <property type="match status" value="1"/>
</dbReference>
<sequence length="134" mass="16219">MREELLRAGVPKYPYPDYITRTDMELRKIVETQWEKELQLRLKLEEKLLELELREKQKLEEEHFKQIMEWRFEKLHRTTKPYELPFPHEEEGELSQACSGTQVCSPQFSQTWTPAFREPAPYWQNCATKPNTSF</sequence>
<dbReference type="AlphaFoldDB" id="A0A9Q0Y0L9"/>
<reference evidence="1" key="1">
    <citation type="journal article" date="2023" name="DNA Res.">
        <title>Chromosome-level genome assembly of Phrynocephalus forsythii using third-generation DNA sequencing and Hi-C analysis.</title>
        <authorList>
            <person name="Qi Y."/>
            <person name="Zhao W."/>
            <person name="Zhao Y."/>
            <person name="Niu C."/>
            <person name="Cao S."/>
            <person name="Zhang Y."/>
        </authorList>
    </citation>
    <scope>NUCLEOTIDE SEQUENCE</scope>
    <source>
        <tissue evidence="1">Muscle</tissue>
    </source>
</reference>
<accession>A0A9Q0Y0L9</accession>
<evidence type="ECO:0000313" key="1">
    <source>
        <dbReference type="EMBL" id="KAJ7335712.1"/>
    </source>
</evidence>
<dbReference type="InterPro" id="IPR031747">
    <property type="entry name" value="TMEM232"/>
</dbReference>
<protein>
    <submittedName>
        <fullName evidence="1">Uncharacterized protein</fullName>
    </submittedName>
</protein>
<dbReference type="PANTHER" id="PTHR28651:SF1">
    <property type="entry name" value="TRANSMEMBRANE PROTEIN 232"/>
    <property type="match status" value="1"/>
</dbReference>
<keyword evidence="2" id="KW-1185">Reference proteome</keyword>